<feature type="region of interest" description="Disordered" evidence="1">
    <location>
        <begin position="46"/>
        <end position="68"/>
    </location>
</feature>
<sequence length="68" mass="7564">MFTCRNQPCRSEWELSDVDIHDEGQGLLFRCPVCGARNKVEQIAAADGTTRYEQSGSPSPTSPPPRRN</sequence>
<organism evidence="2 3">
    <name type="scientific">Robbsia betulipollinis</name>
    <dbReference type="NCBI Taxonomy" id="2981849"/>
    <lineage>
        <taxon>Bacteria</taxon>
        <taxon>Pseudomonadati</taxon>
        <taxon>Pseudomonadota</taxon>
        <taxon>Betaproteobacteria</taxon>
        <taxon>Burkholderiales</taxon>
        <taxon>Burkholderiaceae</taxon>
        <taxon>Robbsia</taxon>
    </lineage>
</organism>
<reference evidence="2" key="1">
    <citation type="submission" date="2022-11" db="EMBL/GenBank/DDBJ databases">
        <title>Robbsia betulipollinis sp. nov., isolated from pollen of birch (Betula pendula).</title>
        <authorList>
            <person name="Shi H."/>
            <person name="Ambika Manirajan B."/>
            <person name="Ratering S."/>
            <person name="Geissler-Plaum R."/>
            <person name="Schnell S."/>
        </authorList>
    </citation>
    <scope>NUCLEOTIDE SEQUENCE</scope>
    <source>
        <strain evidence="2">Bb-Pol-6</strain>
    </source>
</reference>
<dbReference type="Proteomes" id="UP001082899">
    <property type="component" value="Unassembled WGS sequence"/>
</dbReference>
<proteinExistence type="predicted"/>
<evidence type="ECO:0000313" key="2">
    <source>
        <dbReference type="EMBL" id="MCY0389452.1"/>
    </source>
</evidence>
<comment type="caution">
    <text evidence="2">The sequence shown here is derived from an EMBL/GenBank/DDBJ whole genome shotgun (WGS) entry which is preliminary data.</text>
</comment>
<evidence type="ECO:0000256" key="1">
    <source>
        <dbReference type="SAM" id="MobiDB-lite"/>
    </source>
</evidence>
<keyword evidence="3" id="KW-1185">Reference proteome</keyword>
<accession>A0ABT3ZSN1</accession>
<name>A0ABT3ZSN1_9BURK</name>
<dbReference type="RefSeq" id="WP_267849548.1">
    <property type="nucleotide sequence ID" value="NZ_JAPMXC010000010.1"/>
</dbReference>
<gene>
    <name evidence="2" type="ORF">OVY01_20100</name>
</gene>
<dbReference type="EMBL" id="JAPMXC010000010">
    <property type="protein sequence ID" value="MCY0389452.1"/>
    <property type="molecule type" value="Genomic_DNA"/>
</dbReference>
<protein>
    <submittedName>
        <fullName evidence="2">Uncharacterized protein</fullName>
    </submittedName>
</protein>
<evidence type="ECO:0000313" key="3">
    <source>
        <dbReference type="Proteomes" id="UP001082899"/>
    </source>
</evidence>